<organism evidence="5 6">
    <name type="scientific">Ovis ammon polii</name>
    <dbReference type="NCBI Taxonomy" id="230172"/>
    <lineage>
        <taxon>Eukaryota</taxon>
        <taxon>Metazoa</taxon>
        <taxon>Chordata</taxon>
        <taxon>Craniata</taxon>
        <taxon>Vertebrata</taxon>
        <taxon>Euteleostomi</taxon>
        <taxon>Mammalia</taxon>
        <taxon>Eutheria</taxon>
        <taxon>Laurasiatheria</taxon>
        <taxon>Artiodactyla</taxon>
        <taxon>Ruminantia</taxon>
        <taxon>Pecora</taxon>
        <taxon>Bovidae</taxon>
        <taxon>Caprinae</taxon>
        <taxon>Ovis</taxon>
    </lineage>
</organism>
<evidence type="ECO:0000313" key="6">
    <source>
        <dbReference type="Proteomes" id="UP001214576"/>
    </source>
</evidence>
<proteinExistence type="predicted"/>
<dbReference type="PANTHER" id="PTHR15478:SF4">
    <property type="entry name" value="PLECKSTRIN HOMOLOGY-LIKE DOMAIN FAMILY A MEMBER 1"/>
    <property type="match status" value="1"/>
</dbReference>
<dbReference type="InterPro" id="IPR001849">
    <property type="entry name" value="PH_domain"/>
</dbReference>
<feature type="compositionally biased region" description="Low complexity" evidence="3">
    <location>
        <begin position="186"/>
        <end position="212"/>
    </location>
</feature>
<dbReference type="SMART" id="SM00233">
    <property type="entry name" value="PH"/>
    <property type="match status" value="1"/>
</dbReference>
<dbReference type="GO" id="GO:1901981">
    <property type="term" value="F:phosphatidylinositol phosphate binding"/>
    <property type="evidence" value="ECO:0007669"/>
    <property type="project" value="InterPro"/>
</dbReference>
<evidence type="ECO:0000259" key="4">
    <source>
        <dbReference type="SMART" id="SM00233"/>
    </source>
</evidence>
<feature type="compositionally biased region" description="Basic and acidic residues" evidence="3">
    <location>
        <begin position="300"/>
        <end position="314"/>
    </location>
</feature>
<keyword evidence="6" id="KW-1185">Reference proteome</keyword>
<feature type="region of interest" description="Disordered" evidence="3">
    <location>
        <begin position="43"/>
        <end position="67"/>
    </location>
</feature>
<protein>
    <recommendedName>
        <fullName evidence="4">PH domain-containing protein</fullName>
    </recommendedName>
</protein>
<dbReference type="Proteomes" id="UP001214576">
    <property type="component" value="Unassembled WGS sequence"/>
</dbReference>
<dbReference type="GO" id="GO:0005737">
    <property type="term" value="C:cytoplasm"/>
    <property type="evidence" value="ECO:0007669"/>
    <property type="project" value="UniProtKB-SubCell"/>
</dbReference>
<feature type="region of interest" description="Disordered" evidence="3">
    <location>
        <begin position="1"/>
        <end position="27"/>
    </location>
</feature>
<feature type="compositionally biased region" description="Polar residues" evidence="3">
    <location>
        <begin position="327"/>
        <end position="340"/>
    </location>
</feature>
<feature type="compositionally biased region" description="Basic and acidic residues" evidence="3">
    <location>
        <begin position="1"/>
        <end position="11"/>
    </location>
</feature>
<evidence type="ECO:0000256" key="2">
    <source>
        <dbReference type="ARBA" id="ARBA00022490"/>
    </source>
</evidence>
<dbReference type="SUPFAM" id="SSF50729">
    <property type="entry name" value="PH domain-like"/>
    <property type="match status" value="1"/>
</dbReference>
<dbReference type="PANTHER" id="PTHR15478">
    <property type="entry name" value="PLECKSTRIN HOMOLOGY-LIKE DOMAIN, PQ-RICH PROTEIN"/>
    <property type="match status" value="1"/>
</dbReference>
<name>A0AAD4UI73_OVIAM</name>
<evidence type="ECO:0000256" key="3">
    <source>
        <dbReference type="SAM" id="MobiDB-lite"/>
    </source>
</evidence>
<sequence>MRRAPAAERLSELGFPPRRGRQEPPFPLGVTRGWGIWPIQKRREGARPVPFSERSQEDGGAPAARSSGTLWRIRTRLPCCPDPEPPPPPCFLRVSLLCALRPGGRGSRWGEDGARLLLLPPTRAAGSGEAEPSGGAPYAGRMLESSGCKALKEGVLEKRSDGLLQLWKKKCCILTEEGLLLIPPKQLQHHQQQQQQQQPGQGSVEPSQPGGPAVASLEPPVKLKELHFSNMKTVDCVERKGKYMYFTVVMAEGKEIDFRCPQDQGWNAEITLQMVQYKNRQAILAVKRTATGSSAAPPTRPEEGSTRPEREGKSQSKGATDLPLVTCSHSQPLLKDSTSPEPEAQERKAAGTVMTVTPRVAGPEQRSGRGPKSETNCTVHQQQTKIAIKCQALANSQLNNSFAVMLSNPRHVYLNTANELNADGDNGRLNIAIHHGRELDRTQPNNSNKRFIVAASNKEASRIVHEIPYKPEVKI</sequence>
<accession>A0AAD4UI73</accession>
<comment type="caution">
    <text evidence="5">The sequence shown here is derived from an EMBL/GenBank/DDBJ whole genome shotgun (WGS) entry which is preliminary data.</text>
</comment>
<dbReference type="AlphaFoldDB" id="A0AAD4UI73"/>
<dbReference type="GO" id="GO:0043065">
    <property type="term" value="P:positive regulation of apoptotic process"/>
    <property type="evidence" value="ECO:0007669"/>
    <property type="project" value="InterPro"/>
</dbReference>
<dbReference type="EMBL" id="JAKZEL010000002">
    <property type="protein sequence ID" value="KAI4546728.1"/>
    <property type="molecule type" value="Genomic_DNA"/>
</dbReference>
<evidence type="ECO:0000313" key="5">
    <source>
        <dbReference type="EMBL" id="KAI4546728.1"/>
    </source>
</evidence>
<feature type="region of interest" description="Disordered" evidence="3">
    <location>
        <begin position="288"/>
        <end position="351"/>
    </location>
</feature>
<feature type="region of interest" description="Disordered" evidence="3">
    <location>
        <begin position="186"/>
        <end position="216"/>
    </location>
</feature>
<keyword evidence="2" id="KW-0963">Cytoplasm</keyword>
<feature type="domain" description="PH" evidence="4">
    <location>
        <begin position="150"/>
        <end position="277"/>
    </location>
</feature>
<evidence type="ECO:0000256" key="1">
    <source>
        <dbReference type="ARBA" id="ARBA00004496"/>
    </source>
</evidence>
<comment type="subcellular location">
    <subcellularLocation>
        <location evidence="1">Cytoplasm</location>
    </subcellularLocation>
</comment>
<dbReference type="GO" id="GO:0005634">
    <property type="term" value="C:nucleus"/>
    <property type="evidence" value="ECO:0007669"/>
    <property type="project" value="TreeGrafter"/>
</dbReference>
<gene>
    <name evidence="5" type="ORF">MG293_003283</name>
</gene>
<dbReference type="InterPro" id="IPR042832">
    <property type="entry name" value="PHLA1/2/3"/>
</dbReference>
<reference evidence="5" key="1">
    <citation type="submission" date="2022-03" db="EMBL/GenBank/DDBJ databases">
        <title>Genomic analyses of argali, domestic sheep and their hybrids provide insights into chromosomal evolution, heterosis and genetic basis of agronomic traits.</title>
        <authorList>
            <person name="Li M."/>
        </authorList>
    </citation>
    <scope>NUCLEOTIDE SEQUENCE</scope>
    <source>
        <strain evidence="5">CAU-MHL-2022a</strain>
        <tissue evidence="5">Skin</tissue>
    </source>
</reference>